<feature type="signal peptide" evidence="7">
    <location>
        <begin position="1"/>
        <end position="18"/>
    </location>
</feature>
<gene>
    <name evidence="10" type="primary">ampH_1</name>
    <name evidence="10" type="ORF">Spa11_03560</name>
</gene>
<evidence type="ECO:0000313" key="11">
    <source>
        <dbReference type="Proteomes" id="UP000316426"/>
    </source>
</evidence>
<keyword evidence="11" id="KW-1185">Reference proteome</keyword>
<feature type="chain" id="PRO_5021828018" description="Beta-lactamase" evidence="7">
    <location>
        <begin position="19"/>
        <end position="453"/>
    </location>
</feature>
<keyword evidence="4 5" id="KW-0046">Antibiotic resistance</keyword>
<proteinExistence type="inferred from homology"/>
<dbReference type="EC" id="3.5.2.6" evidence="5"/>
<dbReference type="GO" id="GO:0046677">
    <property type="term" value="P:response to antibiotic"/>
    <property type="evidence" value="ECO:0007669"/>
    <property type="project" value="UniProtKB-UniRule"/>
</dbReference>
<feature type="region of interest" description="Disordered" evidence="6">
    <location>
        <begin position="218"/>
        <end position="237"/>
    </location>
</feature>
<evidence type="ECO:0000256" key="1">
    <source>
        <dbReference type="ARBA" id="ARBA00001526"/>
    </source>
</evidence>
<dbReference type="Pfam" id="PF11954">
    <property type="entry name" value="DUF3471"/>
    <property type="match status" value="1"/>
</dbReference>
<evidence type="ECO:0000256" key="2">
    <source>
        <dbReference type="ARBA" id="ARBA00007840"/>
    </source>
</evidence>
<dbReference type="InterPro" id="IPR021860">
    <property type="entry name" value="Peptidase_S12_Pab87-rel_C"/>
</dbReference>
<dbReference type="GO" id="GO:0008800">
    <property type="term" value="F:beta-lactamase activity"/>
    <property type="evidence" value="ECO:0007669"/>
    <property type="project" value="UniProtKB-UniRule"/>
</dbReference>
<dbReference type="Pfam" id="PF00144">
    <property type="entry name" value="Beta-lactamase"/>
    <property type="match status" value="1"/>
</dbReference>
<evidence type="ECO:0000256" key="5">
    <source>
        <dbReference type="RuleBase" id="RU361140"/>
    </source>
</evidence>
<name>A0A518K303_9BACT</name>
<dbReference type="GO" id="GO:0017001">
    <property type="term" value="P:antibiotic catabolic process"/>
    <property type="evidence" value="ECO:0007669"/>
    <property type="project" value="InterPro"/>
</dbReference>
<evidence type="ECO:0000256" key="6">
    <source>
        <dbReference type="SAM" id="MobiDB-lite"/>
    </source>
</evidence>
<reference evidence="10 11" key="1">
    <citation type="submission" date="2019-02" db="EMBL/GenBank/DDBJ databases">
        <title>Deep-cultivation of Planctomycetes and their phenomic and genomic characterization uncovers novel biology.</title>
        <authorList>
            <person name="Wiegand S."/>
            <person name="Jogler M."/>
            <person name="Boedeker C."/>
            <person name="Pinto D."/>
            <person name="Vollmers J."/>
            <person name="Rivas-Marin E."/>
            <person name="Kohn T."/>
            <person name="Peeters S.H."/>
            <person name="Heuer A."/>
            <person name="Rast P."/>
            <person name="Oberbeckmann S."/>
            <person name="Bunk B."/>
            <person name="Jeske O."/>
            <person name="Meyerdierks A."/>
            <person name="Storesund J.E."/>
            <person name="Kallscheuer N."/>
            <person name="Luecker S."/>
            <person name="Lage O.M."/>
            <person name="Pohl T."/>
            <person name="Merkel B.J."/>
            <person name="Hornburger P."/>
            <person name="Mueller R.-W."/>
            <person name="Bruemmer F."/>
            <person name="Labrenz M."/>
            <person name="Spormann A.M."/>
            <person name="Op den Camp H."/>
            <person name="Overmann J."/>
            <person name="Amann R."/>
            <person name="Jetten M.S.M."/>
            <person name="Mascher T."/>
            <person name="Medema M.H."/>
            <person name="Devos D.P."/>
            <person name="Kaster A.-K."/>
            <person name="Ovreas L."/>
            <person name="Rohde M."/>
            <person name="Galperin M.Y."/>
            <person name="Jogler C."/>
        </authorList>
    </citation>
    <scope>NUCLEOTIDE SEQUENCE [LARGE SCALE GENOMIC DNA]</scope>
    <source>
        <strain evidence="10 11">Spa11</strain>
    </source>
</reference>
<organism evidence="10 11">
    <name type="scientific">Botrimarina mediterranea</name>
    <dbReference type="NCBI Taxonomy" id="2528022"/>
    <lineage>
        <taxon>Bacteria</taxon>
        <taxon>Pseudomonadati</taxon>
        <taxon>Planctomycetota</taxon>
        <taxon>Planctomycetia</taxon>
        <taxon>Pirellulales</taxon>
        <taxon>Lacipirellulaceae</taxon>
        <taxon>Botrimarina</taxon>
    </lineage>
</organism>
<dbReference type="InterPro" id="IPR050491">
    <property type="entry name" value="AmpC-like"/>
</dbReference>
<dbReference type="InterPro" id="IPR001586">
    <property type="entry name" value="Beta-lactam_class-C_AS"/>
</dbReference>
<keyword evidence="10" id="KW-0645">Protease</keyword>
<sequence length="453" mass="49658" precursor="true">MRLPLTFALLVATGTAAAEPLETTIDRLAKPYVDSETVVGMTVGILRGDDQAVRGYGRFSADDSRTPDGKTVYEIGSLSKVFTGLLLADAVVQGRVTLHTPVNQLLPKGVELQPHGDQLAELWHLSTHTSGLPRLPDNLAPSDPNNPYADYDGKRLGAFLNSYRPRKRPCEVIEYSNLGAGLLGLCLAREQKTDYASLLQKRIAKPLGLSDTTIKLDEERRDRLAPPHTEGGVPDHNWDFETLAGAGAIRSTADDMLTFAKAFLDPQEGELREAIGLSWCVHQKPIEDSDFAMGLGWHVARDDQTRWHNGQTGGYHSALFINRPLKVAVVVLTNTATMEVDTLAQDLVRALAGADVKPREFEVSDDVPAEVLERYVGKYRLAPGAEFTVTTKGGKLLVGLTGQPTFQVFSRSETEWFYKVVEATLTFKVDGKGNCTAVELFQNGVRQTAERIE</sequence>
<feature type="domain" description="Peptidase S12 Pab87-related C-terminal" evidence="9">
    <location>
        <begin position="366"/>
        <end position="441"/>
    </location>
</feature>
<dbReference type="EMBL" id="CP036349">
    <property type="protein sequence ID" value="QDV72184.1"/>
    <property type="molecule type" value="Genomic_DNA"/>
</dbReference>
<evidence type="ECO:0000256" key="7">
    <source>
        <dbReference type="SAM" id="SignalP"/>
    </source>
</evidence>
<accession>A0A518K303</accession>
<protein>
    <recommendedName>
        <fullName evidence="5">Beta-lactamase</fullName>
        <ecNumber evidence="5">3.5.2.6</ecNumber>
    </recommendedName>
</protein>
<dbReference type="PANTHER" id="PTHR46825">
    <property type="entry name" value="D-ALANYL-D-ALANINE-CARBOXYPEPTIDASE/ENDOPEPTIDASE AMPH"/>
    <property type="match status" value="1"/>
</dbReference>
<dbReference type="Proteomes" id="UP000316426">
    <property type="component" value="Chromosome"/>
</dbReference>
<dbReference type="InterPro" id="IPR012338">
    <property type="entry name" value="Beta-lactam/transpept-like"/>
</dbReference>
<dbReference type="GO" id="GO:0004180">
    <property type="term" value="F:carboxypeptidase activity"/>
    <property type="evidence" value="ECO:0007669"/>
    <property type="project" value="UniProtKB-KW"/>
</dbReference>
<dbReference type="Gene3D" id="3.40.710.10">
    <property type="entry name" value="DD-peptidase/beta-lactamase superfamily"/>
    <property type="match status" value="1"/>
</dbReference>
<dbReference type="RefSeq" id="WP_145106002.1">
    <property type="nucleotide sequence ID" value="NZ_CP036349.1"/>
</dbReference>
<dbReference type="KEGG" id="bmei:Spa11_03560"/>
<evidence type="ECO:0000256" key="3">
    <source>
        <dbReference type="ARBA" id="ARBA00022801"/>
    </source>
</evidence>
<keyword evidence="3 5" id="KW-0378">Hydrolase</keyword>
<comment type="similarity">
    <text evidence="2 5">Belongs to the class-C beta-lactamase family.</text>
</comment>
<evidence type="ECO:0000259" key="9">
    <source>
        <dbReference type="Pfam" id="PF11954"/>
    </source>
</evidence>
<keyword evidence="10" id="KW-0121">Carboxypeptidase</keyword>
<evidence type="ECO:0000256" key="4">
    <source>
        <dbReference type="ARBA" id="ARBA00023251"/>
    </source>
</evidence>
<feature type="domain" description="Beta-lactamase-related" evidence="8">
    <location>
        <begin position="25"/>
        <end position="352"/>
    </location>
</feature>
<evidence type="ECO:0000313" key="10">
    <source>
        <dbReference type="EMBL" id="QDV72184.1"/>
    </source>
</evidence>
<dbReference type="SUPFAM" id="SSF56601">
    <property type="entry name" value="beta-lactamase/transpeptidase-like"/>
    <property type="match status" value="1"/>
</dbReference>
<dbReference type="PANTHER" id="PTHR46825:SF8">
    <property type="entry name" value="BETA-LACTAMASE-RELATED"/>
    <property type="match status" value="1"/>
</dbReference>
<dbReference type="InterPro" id="IPR001466">
    <property type="entry name" value="Beta-lactam-related"/>
</dbReference>
<keyword evidence="7" id="KW-0732">Signal</keyword>
<comment type="catalytic activity">
    <reaction evidence="1 5">
        <text>a beta-lactam + H2O = a substituted beta-amino acid</text>
        <dbReference type="Rhea" id="RHEA:20401"/>
        <dbReference type="ChEBI" id="CHEBI:15377"/>
        <dbReference type="ChEBI" id="CHEBI:35627"/>
        <dbReference type="ChEBI" id="CHEBI:140347"/>
        <dbReference type="EC" id="3.5.2.6"/>
    </reaction>
</comment>
<dbReference type="AlphaFoldDB" id="A0A518K303"/>
<dbReference type="GO" id="GO:0030288">
    <property type="term" value="C:outer membrane-bounded periplasmic space"/>
    <property type="evidence" value="ECO:0007669"/>
    <property type="project" value="InterPro"/>
</dbReference>
<dbReference type="PROSITE" id="PS00336">
    <property type="entry name" value="BETA_LACTAMASE_C"/>
    <property type="match status" value="1"/>
</dbReference>
<evidence type="ECO:0000259" key="8">
    <source>
        <dbReference type="Pfam" id="PF00144"/>
    </source>
</evidence>